<sequence>MYWKPSLRQFFLASQHGWTTRTKMSSTTSSSISFKEFTISVSAWLRRPLNLRLTPLGDTTAHAAWNEMQALATLLEHDSTTGKPQRVDLLWELWLQRLPSSVRAALHEADDCPVEELINKVDNLINTAKASCAPDTICPALVDNLPNTNAARPPVCKWLPDNQTCNCKPGVSSQHGQHGLCYYHHKFGAGACKCTPGCQWPKNC</sequence>
<dbReference type="EMBL" id="OK539846">
    <property type="protein sequence ID" value="UXX34739.1"/>
    <property type="molecule type" value="mRNA"/>
</dbReference>
<reference evidence="1" key="2">
    <citation type="journal article" date="2022" name="Front. Mar. Sci.">
        <title>A Novel Imprinted Gene (Sp-Pol) With Sex-Specific SNP Locus and Sex-Biased Expression Pattern Provides Insights Into the Gonad Development of Mud Crab (Scylla paramamosain).</title>
        <authorList>
            <person name="Farhadi A."/>
            <person name="Shi X."/>
            <person name="Zhang Y."/>
            <person name="Zhang Y."/>
            <person name="Li S."/>
            <person name="Zheng H."/>
            <person name="Ikhwanuddin M."/>
            <person name="Ma H."/>
        </authorList>
    </citation>
    <scope>NUCLEOTIDE SEQUENCE</scope>
</reference>
<protein>
    <submittedName>
        <fullName evidence="1">Pol protein</fullName>
    </submittedName>
</protein>
<proteinExistence type="evidence at transcript level"/>
<reference evidence="1" key="1">
    <citation type="submission" date="2021-10" db="EMBL/GenBank/DDBJ databases">
        <authorList>
            <person name="Farhadi A."/>
            <person name="Ma H."/>
            <person name="Shi X."/>
        </authorList>
    </citation>
    <scope>NUCLEOTIDE SEQUENCE</scope>
</reference>
<name>A0A977TNN1_SCYPA</name>
<evidence type="ECO:0000313" key="1">
    <source>
        <dbReference type="EMBL" id="UXX34739.1"/>
    </source>
</evidence>
<gene>
    <name evidence="1" type="primary">Pol</name>
</gene>
<dbReference type="AlphaFoldDB" id="A0A977TNN1"/>
<accession>A0A977TNN1</accession>
<organism evidence="1">
    <name type="scientific">Scylla paramamosain</name>
    <name type="common">Mud crab</name>
    <dbReference type="NCBI Taxonomy" id="85552"/>
    <lineage>
        <taxon>Eukaryota</taxon>
        <taxon>Metazoa</taxon>
        <taxon>Ecdysozoa</taxon>
        <taxon>Arthropoda</taxon>
        <taxon>Crustacea</taxon>
        <taxon>Multicrustacea</taxon>
        <taxon>Malacostraca</taxon>
        <taxon>Eumalacostraca</taxon>
        <taxon>Eucarida</taxon>
        <taxon>Decapoda</taxon>
        <taxon>Pleocyemata</taxon>
        <taxon>Brachyura</taxon>
        <taxon>Eubrachyura</taxon>
        <taxon>Portunoidea</taxon>
        <taxon>Portunidae</taxon>
        <taxon>Portuninae</taxon>
        <taxon>Scylla</taxon>
    </lineage>
</organism>